<name>A0A345I0S9_9ACTN</name>
<dbReference type="AlphaFoldDB" id="A0A345I0S9"/>
<dbReference type="OrthoDB" id="4331723at2"/>
<dbReference type="KEGG" id="spad:DVK44_12690"/>
<proteinExistence type="predicted"/>
<reference evidence="2" key="1">
    <citation type="submission" date="2018-07" db="EMBL/GenBank/DDBJ databases">
        <authorList>
            <person name="Zhao J."/>
        </authorList>
    </citation>
    <scope>NUCLEOTIDE SEQUENCE [LARGE SCALE GENOMIC DNA]</scope>
    <source>
        <strain evidence="2">GSSD-12</strain>
    </source>
</reference>
<evidence type="ECO:0000313" key="2">
    <source>
        <dbReference type="Proteomes" id="UP000253868"/>
    </source>
</evidence>
<dbReference type="EMBL" id="CP031194">
    <property type="protein sequence ID" value="AXG82553.1"/>
    <property type="molecule type" value="Genomic_DNA"/>
</dbReference>
<sequence>MDPWDAAEEAVEELKAALADVGLVLPSLGINASALMPWLVLVELGGARPDVVRGIAAAVKRGAGA</sequence>
<organism evidence="1 2">
    <name type="scientific">Streptomyces paludis</name>
    <dbReference type="NCBI Taxonomy" id="2282738"/>
    <lineage>
        <taxon>Bacteria</taxon>
        <taxon>Bacillati</taxon>
        <taxon>Actinomycetota</taxon>
        <taxon>Actinomycetes</taxon>
        <taxon>Kitasatosporales</taxon>
        <taxon>Streptomycetaceae</taxon>
        <taxon>Streptomyces</taxon>
    </lineage>
</organism>
<protein>
    <submittedName>
        <fullName evidence="1">Uncharacterized protein</fullName>
    </submittedName>
</protein>
<evidence type="ECO:0000313" key="1">
    <source>
        <dbReference type="EMBL" id="AXG82553.1"/>
    </source>
</evidence>
<accession>A0A345I0S9</accession>
<gene>
    <name evidence="1" type="ORF">DVK44_12690</name>
</gene>
<dbReference type="Proteomes" id="UP000253868">
    <property type="component" value="Chromosome"/>
</dbReference>
<keyword evidence="2" id="KW-1185">Reference proteome</keyword>